<organism evidence="1 2">
    <name type="scientific">Cytospora chrysosperma</name>
    <name type="common">Cytospora canker fungus</name>
    <name type="synonym">Sphaeria chrysosperma</name>
    <dbReference type="NCBI Taxonomy" id="252740"/>
    <lineage>
        <taxon>Eukaryota</taxon>
        <taxon>Fungi</taxon>
        <taxon>Dikarya</taxon>
        <taxon>Ascomycota</taxon>
        <taxon>Pezizomycotina</taxon>
        <taxon>Sordariomycetes</taxon>
        <taxon>Sordariomycetidae</taxon>
        <taxon>Diaporthales</taxon>
        <taxon>Cytosporaceae</taxon>
        <taxon>Cytospora</taxon>
    </lineage>
</organism>
<dbReference type="Pfam" id="PF12239">
    <property type="entry name" value="DUF3605"/>
    <property type="match status" value="1"/>
</dbReference>
<dbReference type="AlphaFoldDB" id="A0A423WDX2"/>
<dbReference type="PANTHER" id="PTHR35020:SF4">
    <property type="entry name" value="N-ACETYLGLUCOSAMINE-INDUCED PROTEIN 1"/>
    <property type="match status" value="1"/>
</dbReference>
<dbReference type="Proteomes" id="UP000284375">
    <property type="component" value="Unassembled WGS sequence"/>
</dbReference>
<accession>A0A423WDX2</accession>
<dbReference type="EMBL" id="LJZO01000006">
    <property type="protein sequence ID" value="ROW01483.1"/>
    <property type="molecule type" value="Genomic_DNA"/>
</dbReference>
<dbReference type="InterPro" id="IPR022036">
    <property type="entry name" value="DUF3605"/>
</dbReference>
<dbReference type="STRING" id="252740.A0A423WDX2"/>
<dbReference type="GO" id="GO:0006044">
    <property type="term" value="P:N-acetylglucosamine metabolic process"/>
    <property type="evidence" value="ECO:0007669"/>
    <property type="project" value="TreeGrafter"/>
</dbReference>
<dbReference type="OrthoDB" id="10053431at2759"/>
<gene>
    <name evidence="1" type="ORF">VSDG_02266</name>
</gene>
<dbReference type="GO" id="GO:0005737">
    <property type="term" value="C:cytoplasm"/>
    <property type="evidence" value="ECO:0007669"/>
    <property type="project" value="TreeGrafter"/>
</dbReference>
<proteinExistence type="predicted"/>
<evidence type="ECO:0000313" key="2">
    <source>
        <dbReference type="Proteomes" id="UP000284375"/>
    </source>
</evidence>
<name>A0A423WDX2_CYTCH</name>
<sequence length="226" mass="26885">MGSNHDPKPLPFWQVNIPPEERDDVCPEFLQNSSAKDVAIMSTRDEDYHVQTWDEVIDIVRTNRLDDFHRRPSELWRYREYIWYLKREHGSVLNFMLKERLHWEEPVVPRGSRPFECGEDAKILMNDWPYGIDPRIVHLVVWTKFDLPDNPETEAEIEMFVERTFSPSVPKNKRIWFKNPPNLKSVDSIEHIHVMLFDADPEFVRKVTHGDVSRCRLEGSMKGRKT</sequence>
<evidence type="ECO:0000313" key="1">
    <source>
        <dbReference type="EMBL" id="ROW01483.1"/>
    </source>
</evidence>
<keyword evidence="2" id="KW-1185">Reference proteome</keyword>
<reference evidence="1 2" key="1">
    <citation type="submission" date="2015-09" db="EMBL/GenBank/DDBJ databases">
        <title>Host preference determinants of Valsa canker pathogens revealed by comparative genomics.</title>
        <authorList>
            <person name="Yin Z."/>
            <person name="Huang L."/>
        </authorList>
    </citation>
    <scope>NUCLEOTIDE SEQUENCE [LARGE SCALE GENOMIC DNA]</scope>
    <source>
        <strain evidence="1 2">YSFL</strain>
    </source>
</reference>
<comment type="caution">
    <text evidence="1">The sequence shown here is derived from an EMBL/GenBank/DDBJ whole genome shotgun (WGS) entry which is preliminary data.</text>
</comment>
<evidence type="ECO:0008006" key="3">
    <source>
        <dbReference type="Google" id="ProtNLM"/>
    </source>
</evidence>
<dbReference type="PANTHER" id="PTHR35020">
    <property type="entry name" value="N-ACETYLGLUCOSAMINE-INDUCED PROTEIN 1"/>
    <property type="match status" value="1"/>
</dbReference>
<protein>
    <recommendedName>
        <fullName evidence="3">N-acetylglucosamine-induced protein 1</fullName>
    </recommendedName>
</protein>